<dbReference type="EMBL" id="JAFKCW010000004">
    <property type="protein sequence ID" value="MBN7802735.1"/>
    <property type="molecule type" value="Genomic_DNA"/>
</dbReference>
<dbReference type="InterPro" id="IPR023632">
    <property type="entry name" value="ATP_synth_F1_gsu_CS"/>
</dbReference>
<dbReference type="PRINTS" id="PR00126">
    <property type="entry name" value="ATPASEGAMMA"/>
</dbReference>
<evidence type="ECO:0000256" key="9">
    <source>
        <dbReference type="ARBA" id="ARBA00023310"/>
    </source>
</evidence>
<evidence type="ECO:0000256" key="6">
    <source>
        <dbReference type="ARBA" id="ARBA00023065"/>
    </source>
</evidence>
<keyword evidence="9 10" id="KW-0066">ATP synthesis</keyword>
<keyword evidence="8 10" id="KW-0139">CF(1)</keyword>
<name>A0ABS3BTU8_9BACT</name>
<dbReference type="PROSITE" id="PS00153">
    <property type="entry name" value="ATPASE_GAMMA"/>
    <property type="match status" value="1"/>
</dbReference>
<comment type="function">
    <text evidence="1 10">Produces ATP from ADP in the presence of a proton gradient across the membrane. The gamma chain is believed to be important in regulating ATPase activity and the flow of protons through the CF(0) complex.</text>
</comment>
<dbReference type="Proteomes" id="UP000664698">
    <property type="component" value="Unassembled WGS sequence"/>
</dbReference>
<evidence type="ECO:0000256" key="10">
    <source>
        <dbReference type="HAMAP-Rule" id="MF_00815"/>
    </source>
</evidence>
<comment type="similarity">
    <text evidence="3 10">Belongs to the ATPase gamma chain family.</text>
</comment>
<comment type="caution">
    <text evidence="11">The sequence shown here is derived from an EMBL/GenBank/DDBJ whole genome shotgun (WGS) entry which is preliminary data.</text>
</comment>
<dbReference type="InterPro" id="IPR035968">
    <property type="entry name" value="ATP_synth_F1_ATPase_gsu"/>
</dbReference>
<dbReference type="SUPFAM" id="SSF52943">
    <property type="entry name" value="ATP synthase (F1-ATPase), gamma subunit"/>
    <property type="match status" value="1"/>
</dbReference>
<accession>A0ABS3BTU8</accession>
<comment type="subcellular location">
    <subcellularLocation>
        <location evidence="10">Cell membrane</location>
        <topology evidence="10">Peripheral membrane protein</topology>
    </subcellularLocation>
    <subcellularLocation>
        <location evidence="2">Membrane</location>
        <topology evidence="2">Peripheral membrane protein</topology>
    </subcellularLocation>
</comment>
<dbReference type="Gene3D" id="3.40.1380.10">
    <property type="match status" value="1"/>
</dbReference>
<evidence type="ECO:0000313" key="11">
    <source>
        <dbReference type="EMBL" id="MBN7802735.1"/>
    </source>
</evidence>
<keyword evidence="7 10" id="KW-0472">Membrane</keyword>
<comment type="subunit">
    <text evidence="10">F-type ATPases have 2 components, CF(1) - the catalytic core - and CF(0) - the membrane proton channel. CF(1) has five subunits: alpha(3), beta(3), gamma(1), delta(1), epsilon(1). CF(0) has three main subunits: a, b and c.</text>
</comment>
<evidence type="ECO:0000256" key="7">
    <source>
        <dbReference type="ARBA" id="ARBA00023136"/>
    </source>
</evidence>
<keyword evidence="12" id="KW-1185">Reference proteome</keyword>
<dbReference type="PANTHER" id="PTHR11693">
    <property type="entry name" value="ATP SYNTHASE GAMMA CHAIN"/>
    <property type="match status" value="1"/>
</dbReference>
<keyword evidence="4 10" id="KW-0813">Transport</keyword>
<evidence type="ECO:0000256" key="4">
    <source>
        <dbReference type="ARBA" id="ARBA00022448"/>
    </source>
</evidence>
<dbReference type="HAMAP" id="MF_00815">
    <property type="entry name" value="ATP_synth_gamma_bact"/>
    <property type="match status" value="1"/>
</dbReference>
<dbReference type="NCBIfam" id="TIGR01146">
    <property type="entry name" value="ATPsyn_F1gamma"/>
    <property type="match status" value="1"/>
</dbReference>
<keyword evidence="6 10" id="KW-0406">Ion transport</keyword>
<evidence type="ECO:0000256" key="2">
    <source>
        <dbReference type="ARBA" id="ARBA00004170"/>
    </source>
</evidence>
<evidence type="ECO:0000256" key="3">
    <source>
        <dbReference type="ARBA" id="ARBA00007681"/>
    </source>
</evidence>
<evidence type="ECO:0000256" key="8">
    <source>
        <dbReference type="ARBA" id="ARBA00023196"/>
    </source>
</evidence>
<dbReference type="PANTHER" id="PTHR11693:SF22">
    <property type="entry name" value="ATP SYNTHASE SUBUNIT GAMMA, MITOCHONDRIAL"/>
    <property type="match status" value="1"/>
</dbReference>
<evidence type="ECO:0000256" key="5">
    <source>
        <dbReference type="ARBA" id="ARBA00022781"/>
    </source>
</evidence>
<gene>
    <name evidence="10 11" type="primary">atpG</name>
    <name evidence="11" type="ORF">J0A67_17795</name>
</gene>
<reference evidence="11 12" key="1">
    <citation type="submission" date="2021-03" db="EMBL/GenBank/DDBJ databases">
        <title>novel species isolated from a fishpond in China.</title>
        <authorList>
            <person name="Lu H."/>
            <person name="Cai Z."/>
        </authorList>
    </citation>
    <scope>NUCLEOTIDE SEQUENCE [LARGE SCALE GENOMIC DNA]</scope>
    <source>
        <strain evidence="11 12">JCM 31546</strain>
    </source>
</reference>
<keyword evidence="10" id="KW-1003">Cell membrane</keyword>
<evidence type="ECO:0000313" key="12">
    <source>
        <dbReference type="Proteomes" id="UP000664698"/>
    </source>
</evidence>
<dbReference type="RefSeq" id="WP_206570748.1">
    <property type="nucleotide sequence ID" value="NZ_JAFKCW010000004.1"/>
</dbReference>
<dbReference type="CDD" id="cd12151">
    <property type="entry name" value="F1-ATPase_gamma"/>
    <property type="match status" value="1"/>
</dbReference>
<dbReference type="Gene3D" id="1.10.287.80">
    <property type="entry name" value="ATP synthase, gamma subunit, helix hairpin domain"/>
    <property type="match status" value="1"/>
</dbReference>
<sequence length="289" mass="32248">MANLKEVKQRINSVISTQQITKAMKMVSAAKLRRAQDKIIQMRPFSQKLTAILNNVSASSEASADLVYAEKRDVKKVLLVPITSDKGLCGAFNTNVMKATNLAIREQFAGAEISVMPIGKKAFEYYRKSKYPLIDQYANLFHDLSIENIRVAANHAMDAFAAGEYDHVVLVFNEFKNVATQIIRTEQFLPMAPVENEVATIETDYILEPSREFIIEELVPKALRVQFYKAILESNASEHGARMTAMDKATENAGDLLKELKLMYNRTRQAAITNEILEIVAGAEALGGK</sequence>
<keyword evidence="5 10" id="KW-0375">Hydrogen ion transport</keyword>
<proteinExistence type="inferred from homology"/>
<evidence type="ECO:0000256" key="1">
    <source>
        <dbReference type="ARBA" id="ARBA00003456"/>
    </source>
</evidence>
<organism evidence="11 12">
    <name type="scientific">Algoriphagus aestuariicola</name>
    <dbReference type="NCBI Taxonomy" id="1852016"/>
    <lineage>
        <taxon>Bacteria</taxon>
        <taxon>Pseudomonadati</taxon>
        <taxon>Bacteroidota</taxon>
        <taxon>Cytophagia</taxon>
        <taxon>Cytophagales</taxon>
        <taxon>Cyclobacteriaceae</taxon>
        <taxon>Algoriphagus</taxon>
    </lineage>
</organism>
<protein>
    <recommendedName>
        <fullName evidence="10">ATP synthase gamma chain</fullName>
    </recommendedName>
    <alternativeName>
        <fullName evidence="10">ATP synthase F1 sector gamma subunit</fullName>
    </alternativeName>
    <alternativeName>
        <fullName evidence="10">F-ATPase gamma subunit</fullName>
    </alternativeName>
</protein>
<dbReference type="Pfam" id="PF00231">
    <property type="entry name" value="ATP-synt"/>
    <property type="match status" value="1"/>
</dbReference>
<dbReference type="InterPro" id="IPR000131">
    <property type="entry name" value="ATP_synth_F1_gsu"/>
</dbReference>